<dbReference type="Proteomes" id="UP000327294">
    <property type="component" value="Chromosome"/>
</dbReference>
<dbReference type="SUPFAM" id="SSF52091">
    <property type="entry name" value="SpoIIaa-like"/>
    <property type="match status" value="1"/>
</dbReference>
<evidence type="ECO:0000259" key="3">
    <source>
        <dbReference type="PROSITE" id="PS50801"/>
    </source>
</evidence>
<dbReference type="EMBL" id="CP045096">
    <property type="protein sequence ID" value="QFQ98663.1"/>
    <property type="molecule type" value="Genomic_DNA"/>
</dbReference>
<dbReference type="KEGG" id="sphv:F9278_23680"/>
<evidence type="ECO:0000313" key="5">
    <source>
        <dbReference type="Proteomes" id="UP000327294"/>
    </source>
</evidence>
<dbReference type="AlphaFoldDB" id="A0A5P8K5S1"/>
<feature type="domain" description="STAS" evidence="3">
    <location>
        <begin position="16"/>
        <end position="113"/>
    </location>
</feature>
<dbReference type="RefSeq" id="WP_152170115.1">
    <property type="nucleotide sequence ID" value="NZ_CP045096.1"/>
</dbReference>
<gene>
    <name evidence="4" type="ORF">F9278_23680</name>
</gene>
<protein>
    <recommendedName>
        <fullName evidence="2">Anti-sigma factor antagonist</fullName>
    </recommendedName>
</protein>
<dbReference type="InterPro" id="IPR036513">
    <property type="entry name" value="STAS_dom_sf"/>
</dbReference>
<name>A0A5P8K5S1_9ACTN</name>
<dbReference type="Pfam" id="PF13466">
    <property type="entry name" value="STAS_2"/>
    <property type="match status" value="1"/>
</dbReference>
<keyword evidence="5" id="KW-1185">Reference proteome</keyword>
<accession>A0A5P8K5S1</accession>
<dbReference type="NCBIfam" id="TIGR00377">
    <property type="entry name" value="ant_ant_sig"/>
    <property type="match status" value="1"/>
</dbReference>
<dbReference type="InterPro" id="IPR002645">
    <property type="entry name" value="STAS_dom"/>
</dbReference>
<sequence>MAEIELSMDNDVQDCVVALVTGDMDYVSVSTFWPRVHALLDGDRRLVLDLSGVDFFDSAGLNELLALNRRAAEGGGSLALANVPGMMRGLLSLTGTDAVLDVHATVGEAVAGRRKAEDADGVGPGR</sequence>
<evidence type="ECO:0000256" key="2">
    <source>
        <dbReference type="RuleBase" id="RU003749"/>
    </source>
</evidence>
<organism evidence="4 5">
    <name type="scientific">Streptomyces phaeolivaceus</name>
    <dbReference type="NCBI Taxonomy" id="2653200"/>
    <lineage>
        <taxon>Bacteria</taxon>
        <taxon>Bacillati</taxon>
        <taxon>Actinomycetota</taxon>
        <taxon>Actinomycetes</taxon>
        <taxon>Kitasatosporales</taxon>
        <taxon>Streptomycetaceae</taxon>
        <taxon>Streptomyces</taxon>
    </lineage>
</organism>
<proteinExistence type="inferred from homology"/>
<comment type="similarity">
    <text evidence="1 2">Belongs to the anti-sigma-factor antagonist family.</text>
</comment>
<dbReference type="PANTHER" id="PTHR33495:SF2">
    <property type="entry name" value="ANTI-SIGMA FACTOR ANTAGONIST TM_1081-RELATED"/>
    <property type="match status" value="1"/>
</dbReference>
<dbReference type="InterPro" id="IPR003658">
    <property type="entry name" value="Anti-sigma_ant"/>
</dbReference>
<evidence type="ECO:0000313" key="4">
    <source>
        <dbReference type="EMBL" id="QFQ98663.1"/>
    </source>
</evidence>
<dbReference type="CDD" id="cd07043">
    <property type="entry name" value="STAS_anti-anti-sigma_factors"/>
    <property type="match status" value="1"/>
</dbReference>
<dbReference type="Gene3D" id="3.30.750.24">
    <property type="entry name" value="STAS domain"/>
    <property type="match status" value="1"/>
</dbReference>
<evidence type="ECO:0000256" key="1">
    <source>
        <dbReference type="ARBA" id="ARBA00009013"/>
    </source>
</evidence>
<dbReference type="InterPro" id="IPR058548">
    <property type="entry name" value="MlaB-like_STAS"/>
</dbReference>
<reference evidence="4 5" key="1">
    <citation type="submission" date="2019-10" db="EMBL/GenBank/DDBJ databases">
        <title>Streptomyces sp. strain GY16 isolated from leaves of Broussonetia papyrifera.</title>
        <authorList>
            <person name="Mo P."/>
        </authorList>
    </citation>
    <scope>NUCLEOTIDE SEQUENCE [LARGE SCALE GENOMIC DNA]</scope>
    <source>
        <strain evidence="4 5">GY16</strain>
    </source>
</reference>
<dbReference type="GO" id="GO:0043856">
    <property type="term" value="F:anti-sigma factor antagonist activity"/>
    <property type="evidence" value="ECO:0007669"/>
    <property type="project" value="InterPro"/>
</dbReference>
<dbReference type="PROSITE" id="PS50801">
    <property type="entry name" value="STAS"/>
    <property type="match status" value="1"/>
</dbReference>
<dbReference type="PANTHER" id="PTHR33495">
    <property type="entry name" value="ANTI-SIGMA FACTOR ANTAGONIST TM_1081-RELATED-RELATED"/>
    <property type="match status" value="1"/>
</dbReference>